<dbReference type="EMBL" id="SEYY01017956">
    <property type="protein sequence ID" value="KAB7499523.1"/>
    <property type="molecule type" value="Genomic_DNA"/>
</dbReference>
<sequence length="161" mass="17639">MKMKIVLLFAALALFVKAQDTTDVASDVALDGAAEKPTPMVRDLPADVLRDFIGYCFASTLCRVFEVGQTWELTPFCGRASCVLSPEGYLIERVNDCGVLPKPNPKCRIINEDARNETYPDCCPIFQCEKGIKLEYPTKEELQATLNAPSKISTSASAVAQ</sequence>
<evidence type="ECO:0000256" key="2">
    <source>
        <dbReference type="ARBA" id="ARBA00022525"/>
    </source>
</evidence>
<feature type="domain" description="Single" evidence="4">
    <location>
        <begin position="56"/>
        <end position="128"/>
    </location>
</feature>
<protein>
    <recommendedName>
        <fullName evidence="4">Single domain-containing protein</fullName>
    </recommendedName>
</protein>
<dbReference type="OrthoDB" id="6329054at2759"/>
<evidence type="ECO:0000256" key="3">
    <source>
        <dbReference type="SAM" id="SignalP"/>
    </source>
</evidence>
<organism evidence="5 6">
    <name type="scientific">Armadillidium nasatum</name>
    <dbReference type="NCBI Taxonomy" id="96803"/>
    <lineage>
        <taxon>Eukaryota</taxon>
        <taxon>Metazoa</taxon>
        <taxon>Ecdysozoa</taxon>
        <taxon>Arthropoda</taxon>
        <taxon>Crustacea</taxon>
        <taxon>Multicrustacea</taxon>
        <taxon>Malacostraca</taxon>
        <taxon>Eumalacostraca</taxon>
        <taxon>Peracarida</taxon>
        <taxon>Isopoda</taxon>
        <taxon>Oniscidea</taxon>
        <taxon>Crinocheta</taxon>
        <taxon>Armadillidiidae</taxon>
        <taxon>Armadillidium</taxon>
    </lineage>
</organism>
<name>A0A5N5SZ81_9CRUS</name>
<evidence type="ECO:0000313" key="6">
    <source>
        <dbReference type="Proteomes" id="UP000326759"/>
    </source>
</evidence>
<proteinExistence type="predicted"/>
<comment type="caution">
    <text evidence="5">The sequence shown here is derived from an EMBL/GenBank/DDBJ whole genome shotgun (WGS) entry which is preliminary data.</text>
</comment>
<feature type="chain" id="PRO_5024407551" description="Single domain-containing protein" evidence="3">
    <location>
        <begin position="19"/>
        <end position="161"/>
    </location>
</feature>
<reference evidence="5 6" key="1">
    <citation type="journal article" date="2019" name="PLoS Biol.">
        <title>Sex chromosomes control vertical transmission of feminizing Wolbachia symbionts in an isopod.</title>
        <authorList>
            <person name="Becking T."/>
            <person name="Chebbi M.A."/>
            <person name="Giraud I."/>
            <person name="Moumen B."/>
            <person name="Laverre T."/>
            <person name="Caubet Y."/>
            <person name="Peccoud J."/>
            <person name="Gilbert C."/>
            <person name="Cordaux R."/>
        </authorList>
    </citation>
    <scope>NUCLEOTIDE SEQUENCE [LARGE SCALE GENOMIC DNA]</scope>
    <source>
        <strain evidence="5">ANa2</strain>
        <tissue evidence="5">Whole body excluding digestive tract and cuticle</tissue>
    </source>
</reference>
<keyword evidence="3" id="KW-0732">Signal</keyword>
<keyword evidence="2" id="KW-0964">Secreted</keyword>
<comment type="subcellular location">
    <subcellularLocation>
        <location evidence="1">Secreted</location>
    </subcellularLocation>
</comment>
<accession>A0A5N5SZ81</accession>
<gene>
    <name evidence="5" type="ORF">Anas_13404</name>
</gene>
<evidence type="ECO:0000313" key="5">
    <source>
        <dbReference type="EMBL" id="KAB7499523.1"/>
    </source>
</evidence>
<evidence type="ECO:0000256" key="1">
    <source>
        <dbReference type="ARBA" id="ARBA00004613"/>
    </source>
</evidence>
<feature type="signal peptide" evidence="3">
    <location>
        <begin position="1"/>
        <end position="18"/>
    </location>
</feature>
<dbReference type="SMART" id="SM01318">
    <property type="entry name" value="SVWC"/>
    <property type="match status" value="1"/>
</dbReference>
<dbReference type="InterPro" id="IPR029277">
    <property type="entry name" value="SVWC_dom"/>
</dbReference>
<dbReference type="GO" id="GO:0005576">
    <property type="term" value="C:extracellular region"/>
    <property type="evidence" value="ECO:0007669"/>
    <property type="project" value="UniProtKB-SubCell"/>
</dbReference>
<evidence type="ECO:0000259" key="4">
    <source>
        <dbReference type="SMART" id="SM01318"/>
    </source>
</evidence>
<dbReference type="AlphaFoldDB" id="A0A5N5SZ81"/>
<dbReference type="Pfam" id="PF15430">
    <property type="entry name" value="SVWC"/>
    <property type="match status" value="1"/>
</dbReference>
<dbReference type="Proteomes" id="UP000326759">
    <property type="component" value="Unassembled WGS sequence"/>
</dbReference>
<keyword evidence="6" id="KW-1185">Reference proteome</keyword>